<keyword evidence="4 7" id="KW-0812">Transmembrane</keyword>
<evidence type="ECO:0000256" key="7">
    <source>
        <dbReference type="PROSITE-ProRule" id="PRU01360"/>
    </source>
</evidence>
<comment type="similarity">
    <text evidence="7">Belongs to the TonB-dependent receptor family.</text>
</comment>
<keyword evidence="8" id="KW-0732">Signal</keyword>
<organism evidence="10 11">
    <name type="scientific">Sphingobacterium chuzhouense</name>
    <dbReference type="NCBI Taxonomy" id="1742264"/>
    <lineage>
        <taxon>Bacteria</taxon>
        <taxon>Pseudomonadati</taxon>
        <taxon>Bacteroidota</taxon>
        <taxon>Sphingobacteriia</taxon>
        <taxon>Sphingobacteriales</taxon>
        <taxon>Sphingobacteriaceae</taxon>
        <taxon>Sphingobacterium</taxon>
    </lineage>
</organism>
<feature type="chain" id="PRO_5045518365" evidence="8">
    <location>
        <begin position="27"/>
        <end position="1067"/>
    </location>
</feature>
<keyword evidence="2 7" id="KW-0813">Transport</keyword>
<keyword evidence="3 7" id="KW-1134">Transmembrane beta strand</keyword>
<dbReference type="PROSITE" id="PS51257">
    <property type="entry name" value="PROKAR_LIPOPROTEIN"/>
    <property type="match status" value="1"/>
</dbReference>
<evidence type="ECO:0000256" key="5">
    <source>
        <dbReference type="ARBA" id="ARBA00023136"/>
    </source>
</evidence>
<dbReference type="SUPFAM" id="SSF56935">
    <property type="entry name" value="Porins"/>
    <property type="match status" value="1"/>
</dbReference>
<dbReference type="InterPro" id="IPR036942">
    <property type="entry name" value="Beta-barrel_TonB_sf"/>
</dbReference>
<dbReference type="Pfam" id="PF07715">
    <property type="entry name" value="Plug"/>
    <property type="match status" value="1"/>
</dbReference>
<keyword evidence="6 7" id="KW-0998">Cell outer membrane</keyword>
<proteinExistence type="inferred from homology"/>
<evidence type="ECO:0000256" key="8">
    <source>
        <dbReference type="SAM" id="SignalP"/>
    </source>
</evidence>
<dbReference type="Pfam" id="PF13620">
    <property type="entry name" value="CarboxypepD_reg"/>
    <property type="match status" value="1"/>
</dbReference>
<keyword evidence="5 7" id="KW-0472">Membrane</keyword>
<comment type="subcellular location">
    <subcellularLocation>
        <location evidence="1 7">Cell outer membrane</location>
        <topology evidence="1 7">Multi-pass membrane protein</topology>
    </subcellularLocation>
</comment>
<sequence length="1067" mass="119064">MMQLIYRIFIGSATLASCMAVGTLKAAPSVVPTVKLEMTMGASQELTLSGTVRAADSGAPVVGANVQVVGFSAAITEDDGTFSLKLPAPTAKIIVTAPGYQEKIVFTKNGESNLEIWLHEEGYNPIRQEAILFNEKQSVLSQVAAVQTVDLEKYRWKTTSNDNTTQFLQGKIAGLNVVRNSGTTNTGASLSLRGINSFYGTSRPLLVVDGVLYDDEDYSAEMVANYSQSGLANIDVKDIDNISVLKDGSALYGTKGSNGVIFITTARAKELATRIDFLATTGFNNKPKNLPVMDSRGYRNYLSELLSTQGLGADSIARLPYYKLDAENTERYSYMNETDWQSEVMDHSINQNYYLKVAGGDNIAQYALSAGYTNDRGILKYDNLTRYNMRLNGDLTLSEKFTMQSNLSFFYNRQDIRNEGIDSHSSPLYQALIKSPFLAPYGFDEQGNMSPVFADIDIFNQSNPAVLVSENTIGQNQSYRFVGNLHFNYQFNERYALRTVAGLVYDKGRENFFIPELGVFSEDQPTAAIRNEAGVQNRKLFSLFNDTYFSAHHNFGADHRLSNRIGFRIQQRNAEYDYGLAFNTANDNYVNVTGGSNLLRQIRGGFGNANWVNTYMSHDYAYKERYMLRWDTALDGSSRFGNEARRGALKLGKDAFAMNTALHAAWLVSAEDFFRTDAVNLLKLRASYGLSGNDDIGDYAARTYYISQNFLGIQGLIRGNIGNPALQWERAFKTNLGLDLSLAKERVNVSVDIYNHRFKDVITYQALSAQTGMDLAFTNGATMQNQGLDLNITGRLINKPDMKWDMGLQLATYRNKVLTLPDGPFETTYYGARMITEEGGAANQFYGLQTYGVFATARDAANTGLSRRLTDGSLLPFEAGDVHFVDQNGDNIIDEKDRAVIGNPNPDWFGSLHTTFRYKRFSMHALFTYSLGNDVYNATRHRLESVSGYHNQSIAANYRWKEEGQQTNIPRANWGDPLDNAEFSDRWIEDGSYLRLRTINVGYQVPVNHDILKSFDAFLTINNLFTVSRYLGYDPEFSANSSIYSQGIDIGRAPQFRTIQVGIKAGF</sequence>
<dbReference type="InterPro" id="IPR012910">
    <property type="entry name" value="Plug_dom"/>
</dbReference>
<comment type="caution">
    <text evidence="10">The sequence shown here is derived from an EMBL/GenBank/DDBJ whole genome shotgun (WGS) entry which is preliminary data.</text>
</comment>
<feature type="domain" description="TonB-dependent receptor plug" evidence="9">
    <location>
        <begin position="144"/>
        <end position="260"/>
    </location>
</feature>
<name>A0ABR7XMQ0_9SPHI</name>
<dbReference type="PROSITE" id="PS52016">
    <property type="entry name" value="TONB_DEPENDENT_REC_3"/>
    <property type="match status" value="1"/>
</dbReference>
<gene>
    <name evidence="10" type="ORF">H8B21_02585</name>
</gene>
<dbReference type="Gene3D" id="2.40.170.20">
    <property type="entry name" value="TonB-dependent receptor, beta-barrel domain"/>
    <property type="match status" value="1"/>
</dbReference>
<evidence type="ECO:0000313" key="10">
    <source>
        <dbReference type="EMBL" id="MBD1420447.1"/>
    </source>
</evidence>
<dbReference type="InterPro" id="IPR023996">
    <property type="entry name" value="TonB-dep_OMP_SusC/RagA"/>
</dbReference>
<dbReference type="Proteomes" id="UP000651112">
    <property type="component" value="Unassembled WGS sequence"/>
</dbReference>
<feature type="signal peptide" evidence="8">
    <location>
        <begin position="1"/>
        <end position="26"/>
    </location>
</feature>
<keyword evidence="11" id="KW-1185">Reference proteome</keyword>
<dbReference type="Gene3D" id="2.170.130.10">
    <property type="entry name" value="TonB-dependent receptor, plug domain"/>
    <property type="match status" value="1"/>
</dbReference>
<dbReference type="EMBL" id="JACNYL010000001">
    <property type="protein sequence ID" value="MBD1420447.1"/>
    <property type="molecule type" value="Genomic_DNA"/>
</dbReference>
<reference evidence="10 11" key="1">
    <citation type="submission" date="2020-08" db="EMBL/GenBank/DDBJ databases">
        <title>Sphingobacterium sp. DN00404 isolated from aquaculture water.</title>
        <authorList>
            <person name="Zhang M."/>
        </authorList>
    </citation>
    <scope>NUCLEOTIDE SEQUENCE [LARGE SCALE GENOMIC DNA]</scope>
    <source>
        <strain evidence="10 11">KCTC 42746</strain>
    </source>
</reference>
<evidence type="ECO:0000313" key="11">
    <source>
        <dbReference type="Proteomes" id="UP000651112"/>
    </source>
</evidence>
<dbReference type="Gene3D" id="2.60.40.1120">
    <property type="entry name" value="Carboxypeptidase-like, regulatory domain"/>
    <property type="match status" value="1"/>
</dbReference>
<evidence type="ECO:0000256" key="2">
    <source>
        <dbReference type="ARBA" id="ARBA00022448"/>
    </source>
</evidence>
<evidence type="ECO:0000256" key="1">
    <source>
        <dbReference type="ARBA" id="ARBA00004571"/>
    </source>
</evidence>
<dbReference type="InterPro" id="IPR039426">
    <property type="entry name" value="TonB-dep_rcpt-like"/>
</dbReference>
<protein>
    <submittedName>
        <fullName evidence="10">SusC/RagA family TonB-linked outer membrane protein</fullName>
    </submittedName>
</protein>
<dbReference type="InterPro" id="IPR008969">
    <property type="entry name" value="CarboxyPept-like_regulatory"/>
</dbReference>
<evidence type="ECO:0000256" key="3">
    <source>
        <dbReference type="ARBA" id="ARBA00022452"/>
    </source>
</evidence>
<dbReference type="InterPro" id="IPR037066">
    <property type="entry name" value="Plug_dom_sf"/>
</dbReference>
<accession>A0ABR7XMQ0</accession>
<dbReference type="NCBIfam" id="TIGR04056">
    <property type="entry name" value="OMP_RagA_SusC"/>
    <property type="match status" value="1"/>
</dbReference>
<evidence type="ECO:0000256" key="6">
    <source>
        <dbReference type="ARBA" id="ARBA00023237"/>
    </source>
</evidence>
<dbReference type="SUPFAM" id="SSF49464">
    <property type="entry name" value="Carboxypeptidase regulatory domain-like"/>
    <property type="match status" value="1"/>
</dbReference>
<evidence type="ECO:0000259" key="9">
    <source>
        <dbReference type="Pfam" id="PF07715"/>
    </source>
</evidence>
<evidence type="ECO:0000256" key="4">
    <source>
        <dbReference type="ARBA" id="ARBA00022692"/>
    </source>
</evidence>
<dbReference type="RefSeq" id="WP_190312219.1">
    <property type="nucleotide sequence ID" value="NZ_JACNYL010000001.1"/>
</dbReference>